<accession>A0A4S2LYP6</accession>
<evidence type="ECO:0000313" key="2">
    <source>
        <dbReference type="Proteomes" id="UP000308267"/>
    </source>
</evidence>
<reference evidence="1 2" key="1">
    <citation type="journal article" date="2019" name="BMC Genomics">
        <title>New insights from Opisthorchis felineus genome: update on genomics of the epidemiologically important liver flukes.</title>
        <authorList>
            <person name="Ershov N.I."/>
            <person name="Mordvinov V.A."/>
            <person name="Prokhortchouk E.B."/>
            <person name="Pakharukova M.Y."/>
            <person name="Gunbin K.V."/>
            <person name="Ustyantsev K."/>
            <person name="Genaev M.A."/>
            <person name="Blinov A.G."/>
            <person name="Mazur A."/>
            <person name="Boulygina E."/>
            <person name="Tsygankova S."/>
            <person name="Khrameeva E."/>
            <person name="Chekanov N."/>
            <person name="Fan G."/>
            <person name="Xiao A."/>
            <person name="Zhang H."/>
            <person name="Xu X."/>
            <person name="Yang H."/>
            <person name="Solovyev V."/>
            <person name="Lee S.M."/>
            <person name="Liu X."/>
            <person name="Afonnikov D.A."/>
            <person name="Skryabin K.G."/>
        </authorList>
    </citation>
    <scope>NUCLEOTIDE SEQUENCE [LARGE SCALE GENOMIC DNA]</scope>
    <source>
        <strain evidence="1">AK-0245</strain>
        <tissue evidence="1">Whole organism</tissue>
    </source>
</reference>
<dbReference type="EMBL" id="SJOL01006265">
    <property type="protein sequence ID" value="TGZ69002.1"/>
    <property type="molecule type" value="Genomic_DNA"/>
</dbReference>
<comment type="caution">
    <text evidence="1">The sequence shown here is derived from an EMBL/GenBank/DDBJ whole genome shotgun (WGS) entry which is preliminary data.</text>
</comment>
<gene>
    <name evidence="1" type="ORF">CRM22_003974</name>
</gene>
<dbReference type="AlphaFoldDB" id="A0A4S2LYP6"/>
<protein>
    <submittedName>
        <fullName evidence="1">Uncharacterized protein</fullName>
    </submittedName>
</protein>
<keyword evidence="2" id="KW-1185">Reference proteome</keyword>
<dbReference type="Proteomes" id="UP000308267">
    <property type="component" value="Unassembled WGS sequence"/>
</dbReference>
<evidence type="ECO:0000313" key="1">
    <source>
        <dbReference type="EMBL" id="TGZ69002.1"/>
    </source>
</evidence>
<name>A0A4S2LYP6_OPIFE</name>
<proteinExistence type="predicted"/>
<organism evidence="1 2">
    <name type="scientific">Opisthorchis felineus</name>
    <dbReference type="NCBI Taxonomy" id="147828"/>
    <lineage>
        <taxon>Eukaryota</taxon>
        <taxon>Metazoa</taxon>
        <taxon>Spiralia</taxon>
        <taxon>Lophotrochozoa</taxon>
        <taxon>Platyhelminthes</taxon>
        <taxon>Trematoda</taxon>
        <taxon>Digenea</taxon>
        <taxon>Opisthorchiida</taxon>
        <taxon>Opisthorchiata</taxon>
        <taxon>Opisthorchiidae</taxon>
        <taxon>Opisthorchis</taxon>
    </lineage>
</organism>
<sequence length="123" mass="14040">MRSYIPHLPKSSVNETVAATNTTTSTRFLQLTMMMVMMMMNQPAEFQKALFLDSYHSSCTSVVCNLPTCPNPLSLLWMLHFKPWMPIRSQSKCSLHAVELCSPVLNNSWDSKSTRRQQNSLPE</sequence>